<dbReference type="AlphaFoldDB" id="A0A6C0BS26"/>
<protein>
    <submittedName>
        <fullName evidence="1">Uncharacterized protein</fullName>
    </submittedName>
</protein>
<reference evidence="1" key="1">
    <citation type="journal article" date="2020" name="Nature">
        <title>Giant virus diversity and host interactions through global metagenomics.</title>
        <authorList>
            <person name="Schulz F."/>
            <person name="Roux S."/>
            <person name="Paez-Espino D."/>
            <person name="Jungbluth S."/>
            <person name="Walsh D.A."/>
            <person name="Denef V.J."/>
            <person name="McMahon K.D."/>
            <person name="Konstantinidis K.T."/>
            <person name="Eloe-Fadrosh E.A."/>
            <person name="Kyrpides N.C."/>
            <person name="Woyke T."/>
        </authorList>
    </citation>
    <scope>NUCLEOTIDE SEQUENCE</scope>
    <source>
        <strain evidence="1">GVMAG-M-3300018416-26</strain>
    </source>
</reference>
<sequence length="199" mass="23150">MIFDKPHTLGSDDCWIHSQNLQSKEMYEYHLFNPYKTNIPKCENKVKELSDFVVENNMHIRDGYGFTNACFVDNDTKLRNNQKLTHGKCKNQLNTRVFQAVPDLGHSGFEPVIDSRMTQGEDTSEKKSCSVNSGKGFDVFTPLIPCLKSTVQDVKHIVHPDEWVRGGEHTRDHIKQKRFLERNGYVFENNIWKKKKCDK</sequence>
<accession>A0A6C0BS26</accession>
<dbReference type="EMBL" id="MN739217">
    <property type="protein sequence ID" value="QHS94198.1"/>
    <property type="molecule type" value="Genomic_DNA"/>
</dbReference>
<proteinExistence type="predicted"/>
<evidence type="ECO:0000313" key="1">
    <source>
        <dbReference type="EMBL" id="QHS94198.1"/>
    </source>
</evidence>
<name>A0A6C0BS26_9ZZZZ</name>
<organism evidence="1">
    <name type="scientific">viral metagenome</name>
    <dbReference type="NCBI Taxonomy" id="1070528"/>
    <lineage>
        <taxon>unclassified sequences</taxon>
        <taxon>metagenomes</taxon>
        <taxon>organismal metagenomes</taxon>
    </lineage>
</organism>